<feature type="transmembrane region" description="Helical" evidence="1">
    <location>
        <begin position="124"/>
        <end position="144"/>
    </location>
</feature>
<comment type="caution">
    <text evidence="3">The sequence shown here is derived from an EMBL/GenBank/DDBJ whole genome shotgun (WGS) entry which is preliminary data.</text>
</comment>
<sequence>MTSPIPSFYRIWFTIVDPILASSGLLGNLFVPGTALRTYTPNAVLPPAPETTMLLDTTAGFFAAVMFLSIVLLRARPTDFGLWRMVMFSILLVDIAILGGLARLLRAEGRTNPVAWRPEEWVNFVITAGVAVIRTAFCLGVGMGSQALKRD</sequence>
<dbReference type="PANTHER" id="PTHR37019">
    <property type="entry name" value="CHROMOSOME 1, WHOLE GENOME SHOTGUN SEQUENCE"/>
    <property type="match status" value="1"/>
</dbReference>
<reference evidence="3" key="1">
    <citation type="submission" date="2020-05" db="EMBL/GenBank/DDBJ databases">
        <title>Mycena genomes resolve the evolution of fungal bioluminescence.</title>
        <authorList>
            <person name="Tsai I.J."/>
        </authorList>
    </citation>
    <scope>NUCLEOTIDE SEQUENCE</scope>
    <source>
        <strain evidence="3">CCC161011</strain>
    </source>
</reference>
<protein>
    <recommendedName>
        <fullName evidence="2">DUF7704 domain-containing protein</fullName>
    </recommendedName>
</protein>
<dbReference type="AlphaFoldDB" id="A0A8H6XUU9"/>
<dbReference type="PANTHER" id="PTHR37019:SF1">
    <property type="entry name" value="EXPERA DOMAIN-CONTAINING PROTEIN"/>
    <property type="match status" value="1"/>
</dbReference>
<feature type="domain" description="DUF7704" evidence="2">
    <location>
        <begin position="3"/>
        <end position="141"/>
    </location>
</feature>
<feature type="transmembrane region" description="Helical" evidence="1">
    <location>
        <begin position="85"/>
        <end position="104"/>
    </location>
</feature>
<evidence type="ECO:0000313" key="3">
    <source>
        <dbReference type="EMBL" id="KAF7348600.1"/>
    </source>
</evidence>
<name>A0A8H6XUU9_9AGAR</name>
<keyword evidence="4" id="KW-1185">Reference proteome</keyword>
<dbReference type="InterPro" id="IPR056121">
    <property type="entry name" value="DUF7704"/>
</dbReference>
<keyword evidence="1" id="KW-1133">Transmembrane helix</keyword>
<accession>A0A8H6XUU9</accession>
<feature type="transmembrane region" description="Helical" evidence="1">
    <location>
        <begin position="51"/>
        <end position="73"/>
    </location>
</feature>
<feature type="transmembrane region" description="Helical" evidence="1">
    <location>
        <begin position="12"/>
        <end position="31"/>
    </location>
</feature>
<keyword evidence="1" id="KW-0812">Transmembrane</keyword>
<organism evidence="3 4">
    <name type="scientific">Mycena venus</name>
    <dbReference type="NCBI Taxonomy" id="2733690"/>
    <lineage>
        <taxon>Eukaryota</taxon>
        <taxon>Fungi</taxon>
        <taxon>Dikarya</taxon>
        <taxon>Basidiomycota</taxon>
        <taxon>Agaricomycotina</taxon>
        <taxon>Agaricomycetes</taxon>
        <taxon>Agaricomycetidae</taxon>
        <taxon>Agaricales</taxon>
        <taxon>Marasmiineae</taxon>
        <taxon>Mycenaceae</taxon>
        <taxon>Mycena</taxon>
    </lineage>
</organism>
<dbReference type="Proteomes" id="UP000620124">
    <property type="component" value="Unassembled WGS sequence"/>
</dbReference>
<evidence type="ECO:0000259" key="2">
    <source>
        <dbReference type="Pfam" id="PF24803"/>
    </source>
</evidence>
<keyword evidence="1" id="KW-0472">Membrane</keyword>
<evidence type="ECO:0000313" key="4">
    <source>
        <dbReference type="Proteomes" id="UP000620124"/>
    </source>
</evidence>
<dbReference type="Pfam" id="PF24803">
    <property type="entry name" value="DUF7704"/>
    <property type="match status" value="1"/>
</dbReference>
<dbReference type="OrthoDB" id="5313995at2759"/>
<dbReference type="EMBL" id="JACAZI010000011">
    <property type="protein sequence ID" value="KAF7348600.1"/>
    <property type="molecule type" value="Genomic_DNA"/>
</dbReference>
<evidence type="ECO:0000256" key="1">
    <source>
        <dbReference type="SAM" id="Phobius"/>
    </source>
</evidence>
<proteinExistence type="predicted"/>
<gene>
    <name evidence="3" type="ORF">MVEN_01377800</name>
</gene>